<feature type="region of interest" description="Disordered" evidence="1">
    <location>
        <begin position="530"/>
        <end position="572"/>
    </location>
</feature>
<keyword evidence="2" id="KW-0812">Transmembrane</keyword>
<evidence type="ECO:0000313" key="4">
    <source>
        <dbReference type="Proteomes" id="UP000195521"/>
    </source>
</evidence>
<keyword evidence="2" id="KW-1133">Transmembrane helix</keyword>
<feature type="compositionally biased region" description="Basic and acidic residues" evidence="1">
    <location>
        <begin position="530"/>
        <end position="566"/>
    </location>
</feature>
<comment type="caution">
    <text evidence="3">The sequence shown here is derived from an EMBL/GenBank/DDBJ whole genome shotgun (WGS) entry which is preliminary data.</text>
</comment>
<evidence type="ECO:0000313" key="3">
    <source>
        <dbReference type="EMBL" id="GAW79696.1"/>
    </source>
</evidence>
<dbReference type="EMBL" id="BDQF01000006">
    <property type="protein sequence ID" value="GAW79696.1"/>
    <property type="molecule type" value="Genomic_DNA"/>
</dbReference>
<keyword evidence="4" id="KW-1185">Reference proteome</keyword>
<feature type="transmembrane region" description="Helical" evidence="2">
    <location>
        <begin position="171"/>
        <end position="189"/>
    </location>
</feature>
<dbReference type="Proteomes" id="UP000195521">
    <property type="component" value="Unassembled WGS sequence"/>
</dbReference>
<keyword evidence="2" id="KW-0472">Membrane</keyword>
<feature type="region of interest" description="Disordered" evidence="1">
    <location>
        <begin position="1294"/>
        <end position="1371"/>
    </location>
</feature>
<dbReference type="OMA" id="YHHLLYH"/>
<feature type="transmembrane region" description="Helical" evidence="2">
    <location>
        <begin position="421"/>
        <end position="440"/>
    </location>
</feature>
<feature type="region of interest" description="Disordered" evidence="1">
    <location>
        <begin position="594"/>
        <end position="614"/>
    </location>
</feature>
<proteinExistence type="predicted"/>
<accession>A0A1Y1JB26</accession>
<evidence type="ECO:0000256" key="2">
    <source>
        <dbReference type="SAM" id="Phobius"/>
    </source>
</evidence>
<name>A0A1Y1JB26_PLAGO</name>
<feature type="compositionally biased region" description="Basic residues" evidence="1">
    <location>
        <begin position="1340"/>
        <end position="1351"/>
    </location>
</feature>
<feature type="compositionally biased region" description="Basic and acidic residues" evidence="1">
    <location>
        <begin position="604"/>
        <end position="613"/>
    </location>
</feature>
<feature type="compositionally biased region" description="Polar residues" evidence="1">
    <location>
        <begin position="1308"/>
        <end position="1335"/>
    </location>
</feature>
<dbReference type="OrthoDB" id="392876at2759"/>
<sequence>MMKVNNSNVRNNFIYNKKVNELTEKIIFLAKNLSICRKKYVKFLKRKKRDGVSESGSETRGRGGVGEIEAFLRESDTLKKDKRQGKFFRGGNCTKCCSENCEKCCVENCPNYSFFHIFTNYEEFVRDMLHLCIYETNTYIEFLYTLIINSELFNYFLYICKFTSGDKNDPFLLLIYKHFLILIEYYYYFNNCHYFKELYHSLEDIYDNKNVCETSMQAKQQQNDYTSGMEQDEKLLFSYSSESSYFSNYSQGQVNFTENSTFYEQRRMEKKKKKKNEKKNMNSKANRYNFKINGDNNSPFKNTEEYFFSQNDLSTFRKKEKERGDNDNVCNEAKRDKNITNKKKSINPRIILNKFFFNSSGVINKSADIHNLSDNSYGKKEKNNSCQQESLYTLDENFNINNFYKLKNMFLMFNKLKYEHLYILLYFSLSIIPTLFHVYLTRMLKTKNDKFHISPYLIYICKTIKKKSIYFLKEINLDKVHYSCYDMMSSRTANHNQVGMNMNGILDDKKMCSGIVQMNIHPLKEEVHGKIKEEEEEEHGKIKNEEEEEHGKIKNEEEEEHGKIKNEEEEEQEKYFDWMTSTSIIRMDKELCNGNHKRSHNKSVRNDQREGGKYDYMNLNESDGNFWEYINNQDIETKLDTLKCAKGVYKDYLSVFRNSIKMLHTLEVKSDFEKLNCKIEKEDEQHIRKEASACINTKKRNESSCEPTYKLDSMDRGDKVKHTDALCESERMEDEKMSIHSVPLITRESISSNDARKEFHEILKKNLMMNRIHSFYEKEVKRKKLKNCLGLKNLIKSISIICNEQFFSFYMNRIDMKRSTEGDYDLLDTEKCSSIYANQKGEEESSSYIANHLYIPSLHKDTTLVHNEYIKKKIKRTKLYTYKIFNNQIETVLNSKELTEYIKKQKENKKKKKKIHQEKKKEDFIYMQSTSRFPLLKKKKKKKMYDGMFNFVQNKNKNFIESDCNSYENSDSSDNLSLHNYTKQYYSENQLFNLNDFLFFVINSFYLFIHLHNIYFSSTYLNILLSYSIKLIFKYSNGPEHAEQAEPAEPARGVPELRQYSCYFPTLFPFPVYTYPSDAQSNLPDMKQDVRTTQGLSRGQLKITRKKEKVRMIKTQKEGVEEILSSSSQDGVKKNRTCQREKIKELTEMILRKKKFLNKKRKKEKIRNNNYFAHFNKYENKDILRMNTFDIIINSFFDLCISLCSVDFKFMNDKRNRLNGSYISNCIYKYYHILNRQYFESCMQKFNMNNYNHALEAYLFYFHELKKHDHFTNHFLLKNNIRCTDATSFSKKTQNLKQSSRSEDITPSKESSSSCMNEPTPLPSDSSTTFSSPNEEQIVRCRRSRSRRRSSRTISRLKNTHNENVSNGEEKKTLLLSNQVLNKNSEKMVLKEKKLKKLNKLKHNKTKQTKKIDDSIFIYMMMGKGRSNSECKSDHDDDSSMLNQGKKCLNDMSKEFCDERNMNSDNSFSFLKKMKKKIKKRIYLDENNLINMLTNVGCIFMNNIKYNVGITIKNLKKMNDRNEVVNDKGNFFNYLESLFSSPQKNTHFVNIYNQYFTSFLFFFKMHYLFFLIKYKCENEIFLKAYWFLYAVYSITHT</sequence>
<dbReference type="RefSeq" id="XP_028542285.1">
    <property type="nucleotide sequence ID" value="XM_028686484.1"/>
</dbReference>
<feature type="transmembrane region" description="Helical" evidence="2">
    <location>
        <begin position="142"/>
        <end position="159"/>
    </location>
</feature>
<protein>
    <submittedName>
        <fullName evidence="3">Uncharacterized protein</fullName>
    </submittedName>
</protein>
<reference evidence="4" key="1">
    <citation type="submission" date="2017-04" db="EMBL/GenBank/DDBJ databases">
        <title>Plasmodium gonderi genome.</title>
        <authorList>
            <person name="Arisue N."/>
            <person name="Honma H."/>
            <person name="Kawai S."/>
            <person name="Tougan T."/>
            <person name="Tanabe K."/>
            <person name="Horii T."/>
        </authorList>
    </citation>
    <scope>NUCLEOTIDE SEQUENCE [LARGE SCALE GENOMIC DNA]</scope>
    <source>
        <strain evidence="4">ATCC 30045</strain>
    </source>
</reference>
<organism evidence="3 4">
    <name type="scientific">Plasmodium gonderi</name>
    <dbReference type="NCBI Taxonomy" id="77519"/>
    <lineage>
        <taxon>Eukaryota</taxon>
        <taxon>Sar</taxon>
        <taxon>Alveolata</taxon>
        <taxon>Apicomplexa</taxon>
        <taxon>Aconoidasida</taxon>
        <taxon>Haemosporida</taxon>
        <taxon>Plasmodiidae</taxon>
        <taxon>Plasmodium</taxon>
        <taxon>Plasmodium (Plasmodium)</taxon>
    </lineage>
</organism>
<evidence type="ECO:0000256" key="1">
    <source>
        <dbReference type="SAM" id="MobiDB-lite"/>
    </source>
</evidence>
<gene>
    <name evidence="3" type="ORF">PGO_051060</name>
</gene>
<dbReference type="GeneID" id="39746408"/>